<feature type="domain" description="IPT/TIG" evidence="2">
    <location>
        <begin position="1"/>
        <end position="91"/>
    </location>
</feature>
<sequence>MPRLDTLSPASGPGGAEVTLTGADFGARNAASAVRFRVPDEGAAPVPAEVLAWTADTVRVRVPPLASFGSGGPLDVAVHTDAGDSDPLTFVVEEEAPPVLSAVNPVRGLENDTVVLTGERLGRPTALSTVVFQAPGPTDVTAQVLSWTPTSVRVRVPSLESLGGAGSRSIAVRTPWGRSGAVGFLLGELPSISAVLPASPSPGTTITVEGRAFGPPAGGQLRLVAVFDTEDPNAPPVVTAPAILSWTDVEIHAALPDLRGLRTTGIRDVVITTEWGRNVPDQRSRILIESRASITTWTRVEPHARTADLQRGLDLGLQARVYDPLWMLGRQWQLLELRGEDAGTPVDVRVDGKVTPLSRWRPRDGQSEHVPVGVPLEALVERERVIPRTGDDDDRSFGDLRLSAEAGLHLLRLIGARLSDAKTRVYRRRFLDEYGLRAPSGLDARSRRFLNVMADRAPDGSEIFNDFQGALDSPPRLPQRPDIDLSDRSEVVAALRDWYDWCRELFSEPTQNGRAWDPKRMEYAFAAGAGGLVLDAPEHDGGHLDWYSFVRRAPGSSLGSAANGRGPVNFTRRAVPVPVSYPGMPVPRWWEMEDRRLDFGSVAAAPNELLKLVLVEFATVFGNDWFTAPLDGLPVGTLCEIATVTVTDAFGTTTTLTPFGDGAGTDWRMFELSRSDGVSDAGNALLLLDALPTTQESAPVEEVLVVRDELANMAWAIENTVESRTGRPLDRYQDEAERRTAAASTGPTGARRYVLQSPVPRNWIPLLPKFLRDNAGAVTQRLLARGAMRAGNTTIPPLGRLLEPGRPLDIFDEEVPPTGAKVSRLWTWGRAADGTTHLWRARRKGPGRGPGSSGLRFDDTPPA</sequence>
<proteinExistence type="predicted"/>
<comment type="caution">
    <text evidence="3">The sequence shown here is derived from an EMBL/GenBank/DDBJ whole genome shotgun (WGS) entry which is preliminary data.</text>
</comment>
<dbReference type="EMBL" id="BOPG01000037">
    <property type="protein sequence ID" value="GIJ58476.1"/>
    <property type="molecule type" value="Genomic_DNA"/>
</dbReference>
<dbReference type="AlphaFoldDB" id="A0A8J3ZB62"/>
<dbReference type="InterPro" id="IPR014756">
    <property type="entry name" value="Ig_E-set"/>
</dbReference>
<feature type="compositionally biased region" description="Basic and acidic residues" evidence="1">
    <location>
        <begin position="726"/>
        <end position="740"/>
    </location>
</feature>
<dbReference type="Proteomes" id="UP000612585">
    <property type="component" value="Unassembled WGS sequence"/>
</dbReference>
<evidence type="ECO:0000313" key="4">
    <source>
        <dbReference type="Proteomes" id="UP000612585"/>
    </source>
</evidence>
<dbReference type="SUPFAM" id="SSF81296">
    <property type="entry name" value="E set domains"/>
    <property type="match status" value="2"/>
</dbReference>
<accession>A0A8J3ZB62</accession>
<dbReference type="InterPro" id="IPR013783">
    <property type="entry name" value="Ig-like_fold"/>
</dbReference>
<gene>
    <name evidence="3" type="ORF">Vau01_059920</name>
</gene>
<dbReference type="InterPro" id="IPR002909">
    <property type="entry name" value="IPT_dom"/>
</dbReference>
<dbReference type="GO" id="GO:0005975">
    <property type="term" value="P:carbohydrate metabolic process"/>
    <property type="evidence" value="ECO:0007669"/>
    <property type="project" value="UniProtKB-ARBA"/>
</dbReference>
<evidence type="ECO:0000313" key="3">
    <source>
        <dbReference type="EMBL" id="GIJ58476.1"/>
    </source>
</evidence>
<protein>
    <recommendedName>
        <fullName evidence="2">IPT/TIG domain-containing protein</fullName>
    </recommendedName>
</protein>
<feature type="region of interest" description="Disordered" evidence="1">
    <location>
        <begin position="837"/>
        <end position="863"/>
    </location>
</feature>
<reference evidence="3" key="1">
    <citation type="submission" date="2021-01" db="EMBL/GenBank/DDBJ databases">
        <title>Whole genome shotgun sequence of Virgisporangium aurantiacum NBRC 16421.</title>
        <authorList>
            <person name="Komaki H."/>
            <person name="Tamura T."/>
        </authorList>
    </citation>
    <scope>NUCLEOTIDE SEQUENCE</scope>
    <source>
        <strain evidence="3">NBRC 16421</strain>
    </source>
</reference>
<dbReference type="Pfam" id="PF01833">
    <property type="entry name" value="TIG"/>
    <property type="match status" value="1"/>
</dbReference>
<evidence type="ECO:0000256" key="1">
    <source>
        <dbReference type="SAM" id="MobiDB-lite"/>
    </source>
</evidence>
<dbReference type="Gene3D" id="2.60.40.10">
    <property type="entry name" value="Immunoglobulins"/>
    <property type="match status" value="3"/>
</dbReference>
<keyword evidence="4" id="KW-1185">Reference proteome</keyword>
<dbReference type="CDD" id="cd00102">
    <property type="entry name" value="IPT"/>
    <property type="match status" value="1"/>
</dbReference>
<feature type="region of interest" description="Disordered" evidence="1">
    <location>
        <begin position="726"/>
        <end position="750"/>
    </location>
</feature>
<name>A0A8J3ZB62_9ACTN</name>
<dbReference type="RefSeq" id="WP_203999332.1">
    <property type="nucleotide sequence ID" value="NZ_BOPG01000037.1"/>
</dbReference>
<dbReference type="SMART" id="SM00429">
    <property type="entry name" value="IPT"/>
    <property type="match status" value="1"/>
</dbReference>
<evidence type="ECO:0000259" key="2">
    <source>
        <dbReference type="SMART" id="SM00429"/>
    </source>
</evidence>
<organism evidence="3 4">
    <name type="scientific">Virgisporangium aurantiacum</name>
    <dbReference type="NCBI Taxonomy" id="175570"/>
    <lineage>
        <taxon>Bacteria</taxon>
        <taxon>Bacillati</taxon>
        <taxon>Actinomycetota</taxon>
        <taxon>Actinomycetes</taxon>
        <taxon>Micromonosporales</taxon>
        <taxon>Micromonosporaceae</taxon>
        <taxon>Virgisporangium</taxon>
    </lineage>
</organism>